<dbReference type="EMBL" id="BAABKO010000002">
    <property type="protein sequence ID" value="GAA4773503.1"/>
    <property type="molecule type" value="Genomic_DNA"/>
</dbReference>
<evidence type="ECO:0000313" key="3">
    <source>
        <dbReference type="Proteomes" id="UP001501645"/>
    </source>
</evidence>
<sequence>MKTGTRIGSVAAATLLLLGGGVAVAPAASAATGFTQVSGATVNQCAERLQSQMTAARAAGRQVTDIQGCYYLWNLFGDDYIGGFEWSTMKISR</sequence>
<proteinExistence type="predicted"/>
<name>A0ABP9A700_9MICO</name>
<dbReference type="RefSeq" id="WP_345438119.1">
    <property type="nucleotide sequence ID" value="NZ_BAABKO010000002.1"/>
</dbReference>
<organism evidence="2 3">
    <name type="scientific">Microbacterium gilvum</name>
    <dbReference type="NCBI Taxonomy" id="1336204"/>
    <lineage>
        <taxon>Bacteria</taxon>
        <taxon>Bacillati</taxon>
        <taxon>Actinomycetota</taxon>
        <taxon>Actinomycetes</taxon>
        <taxon>Micrococcales</taxon>
        <taxon>Microbacteriaceae</taxon>
        <taxon>Microbacterium</taxon>
    </lineage>
</organism>
<dbReference type="Proteomes" id="UP001501645">
    <property type="component" value="Unassembled WGS sequence"/>
</dbReference>
<keyword evidence="1" id="KW-0732">Signal</keyword>
<reference evidence="3" key="1">
    <citation type="journal article" date="2019" name="Int. J. Syst. Evol. Microbiol.">
        <title>The Global Catalogue of Microorganisms (GCM) 10K type strain sequencing project: providing services to taxonomists for standard genome sequencing and annotation.</title>
        <authorList>
            <consortium name="The Broad Institute Genomics Platform"/>
            <consortium name="The Broad Institute Genome Sequencing Center for Infectious Disease"/>
            <person name="Wu L."/>
            <person name="Ma J."/>
        </authorList>
    </citation>
    <scope>NUCLEOTIDE SEQUENCE [LARGE SCALE GENOMIC DNA]</scope>
    <source>
        <strain evidence="3">JCM 18537</strain>
    </source>
</reference>
<protein>
    <submittedName>
        <fullName evidence="2">Uncharacterized protein</fullName>
    </submittedName>
</protein>
<gene>
    <name evidence="2" type="ORF">GCM10023351_17390</name>
</gene>
<comment type="caution">
    <text evidence="2">The sequence shown here is derived from an EMBL/GenBank/DDBJ whole genome shotgun (WGS) entry which is preliminary data.</text>
</comment>
<feature type="signal peptide" evidence="1">
    <location>
        <begin position="1"/>
        <end position="30"/>
    </location>
</feature>
<accession>A0ABP9A700</accession>
<keyword evidence="3" id="KW-1185">Reference proteome</keyword>
<evidence type="ECO:0000256" key="1">
    <source>
        <dbReference type="SAM" id="SignalP"/>
    </source>
</evidence>
<evidence type="ECO:0000313" key="2">
    <source>
        <dbReference type="EMBL" id="GAA4773503.1"/>
    </source>
</evidence>
<feature type="chain" id="PRO_5046258173" evidence="1">
    <location>
        <begin position="31"/>
        <end position="93"/>
    </location>
</feature>